<keyword evidence="8" id="KW-0325">Glycoprotein</keyword>
<evidence type="ECO:0000256" key="9">
    <source>
        <dbReference type="ARBA" id="ARBA00023224"/>
    </source>
</evidence>
<dbReference type="InterPro" id="IPR000276">
    <property type="entry name" value="GPCR_Rhodpsn"/>
</dbReference>
<keyword evidence="15" id="KW-1185">Reference proteome</keyword>
<evidence type="ECO:0000256" key="2">
    <source>
        <dbReference type="ARBA" id="ARBA00022475"/>
    </source>
</evidence>
<feature type="transmembrane region" description="Helical" evidence="12">
    <location>
        <begin position="190"/>
        <end position="216"/>
    </location>
</feature>
<feature type="compositionally biased region" description="Polar residues" evidence="11">
    <location>
        <begin position="285"/>
        <end position="298"/>
    </location>
</feature>
<evidence type="ECO:0000256" key="6">
    <source>
        <dbReference type="ARBA" id="ARBA00023136"/>
    </source>
</evidence>
<dbReference type="Pfam" id="PF00001">
    <property type="entry name" value="7tm_1"/>
    <property type="match status" value="1"/>
</dbReference>
<feature type="region of interest" description="Disordered" evidence="11">
    <location>
        <begin position="266"/>
        <end position="341"/>
    </location>
</feature>
<dbReference type="InterPro" id="IPR017452">
    <property type="entry name" value="GPCR_Rhodpsn_7TM"/>
</dbReference>
<dbReference type="PANTHER" id="PTHR24248:SF174">
    <property type="entry name" value="TYRAMINE_OCTOPAMINE RECEPTOR"/>
    <property type="match status" value="1"/>
</dbReference>
<keyword evidence="7 10" id="KW-0675">Receptor</keyword>
<evidence type="ECO:0000256" key="10">
    <source>
        <dbReference type="RuleBase" id="RU000688"/>
    </source>
</evidence>
<evidence type="ECO:0000256" key="7">
    <source>
        <dbReference type="ARBA" id="ARBA00023170"/>
    </source>
</evidence>
<protein>
    <submittedName>
        <fullName evidence="14">ADRA2A protein</fullName>
    </submittedName>
</protein>
<feature type="compositionally biased region" description="Low complexity" evidence="11">
    <location>
        <begin position="304"/>
        <end position="314"/>
    </location>
</feature>
<dbReference type="PROSITE" id="PS00237">
    <property type="entry name" value="G_PROTEIN_RECEP_F1_1"/>
    <property type="match status" value="1"/>
</dbReference>
<keyword evidence="3 10" id="KW-0812">Transmembrane</keyword>
<dbReference type="AlphaFoldDB" id="A0A8J9YT48"/>
<evidence type="ECO:0000256" key="12">
    <source>
        <dbReference type="SAM" id="Phobius"/>
    </source>
</evidence>
<dbReference type="Proteomes" id="UP000838412">
    <property type="component" value="Chromosome 12"/>
</dbReference>
<comment type="subcellular location">
    <subcellularLocation>
        <location evidence="1">Cell membrane</location>
        <topology evidence="1">Multi-pass membrane protein</topology>
    </subcellularLocation>
</comment>
<dbReference type="EMBL" id="OV696697">
    <property type="protein sequence ID" value="CAH1241254.1"/>
    <property type="molecule type" value="Genomic_DNA"/>
</dbReference>
<evidence type="ECO:0000313" key="15">
    <source>
        <dbReference type="Proteomes" id="UP000838412"/>
    </source>
</evidence>
<name>A0A8J9YT48_BRALA</name>
<evidence type="ECO:0000256" key="1">
    <source>
        <dbReference type="ARBA" id="ARBA00004651"/>
    </source>
</evidence>
<dbReference type="GO" id="GO:0005886">
    <property type="term" value="C:plasma membrane"/>
    <property type="evidence" value="ECO:0007669"/>
    <property type="project" value="UniProtKB-SubCell"/>
</dbReference>
<feature type="transmembrane region" description="Helical" evidence="12">
    <location>
        <begin position="147"/>
        <end position="170"/>
    </location>
</feature>
<evidence type="ECO:0000256" key="4">
    <source>
        <dbReference type="ARBA" id="ARBA00022989"/>
    </source>
</evidence>
<keyword evidence="5 10" id="KW-0297">G-protein coupled receptor</keyword>
<keyword evidence="2" id="KW-1003">Cell membrane</keyword>
<gene>
    <name evidence="14" type="primary">ADRA2A</name>
    <name evidence="14" type="ORF">BLAG_LOCUS4983</name>
</gene>
<feature type="domain" description="G-protein coupled receptors family 1 profile" evidence="13">
    <location>
        <begin position="47"/>
        <end position="469"/>
    </location>
</feature>
<keyword evidence="9 10" id="KW-0807">Transducer</keyword>
<feature type="transmembrane region" description="Helical" evidence="12">
    <location>
        <begin position="413"/>
        <end position="433"/>
    </location>
</feature>
<evidence type="ECO:0000256" key="5">
    <source>
        <dbReference type="ARBA" id="ARBA00023040"/>
    </source>
</evidence>
<dbReference type="PANTHER" id="PTHR24248">
    <property type="entry name" value="ADRENERGIC RECEPTOR-RELATED G-PROTEIN COUPLED RECEPTOR"/>
    <property type="match status" value="1"/>
</dbReference>
<organism evidence="14 15">
    <name type="scientific">Branchiostoma lanceolatum</name>
    <name type="common">Common lancelet</name>
    <name type="synonym">Amphioxus lanceolatum</name>
    <dbReference type="NCBI Taxonomy" id="7740"/>
    <lineage>
        <taxon>Eukaryota</taxon>
        <taxon>Metazoa</taxon>
        <taxon>Chordata</taxon>
        <taxon>Cephalochordata</taxon>
        <taxon>Leptocardii</taxon>
        <taxon>Amphioxiformes</taxon>
        <taxon>Branchiostomatidae</taxon>
        <taxon>Branchiostoma</taxon>
    </lineage>
</organism>
<evidence type="ECO:0000259" key="13">
    <source>
        <dbReference type="PROSITE" id="PS50262"/>
    </source>
</evidence>
<feature type="transmembrane region" description="Helical" evidence="12">
    <location>
        <begin position="68"/>
        <end position="90"/>
    </location>
</feature>
<evidence type="ECO:0000313" key="14">
    <source>
        <dbReference type="EMBL" id="CAH1241254.1"/>
    </source>
</evidence>
<keyword evidence="6 12" id="KW-0472">Membrane</keyword>
<dbReference type="SUPFAM" id="SSF81321">
    <property type="entry name" value="Family A G protein-coupled receptor-like"/>
    <property type="match status" value="1"/>
</dbReference>
<dbReference type="CDD" id="cd15059">
    <property type="entry name" value="7tmA_alpha2_AR"/>
    <property type="match status" value="1"/>
</dbReference>
<evidence type="ECO:0000256" key="3">
    <source>
        <dbReference type="ARBA" id="ARBA00022692"/>
    </source>
</evidence>
<feature type="transmembrane region" description="Helical" evidence="12">
    <location>
        <begin position="105"/>
        <end position="126"/>
    </location>
</feature>
<dbReference type="PROSITE" id="PS50262">
    <property type="entry name" value="G_PROTEIN_RECEP_F1_2"/>
    <property type="match status" value="1"/>
</dbReference>
<proteinExistence type="inferred from homology"/>
<keyword evidence="4 12" id="KW-1133">Transmembrane helix</keyword>
<comment type="similarity">
    <text evidence="10">Belongs to the G-protein coupled receptor 1 family.</text>
</comment>
<dbReference type="OrthoDB" id="5977853at2759"/>
<accession>A0A8J9YT48</accession>
<feature type="transmembrane region" description="Helical" evidence="12">
    <location>
        <begin position="31"/>
        <end position="56"/>
    </location>
</feature>
<evidence type="ECO:0000256" key="11">
    <source>
        <dbReference type="SAM" id="MobiDB-lite"/>
    </source>
</evidence>
<evidence type="ECO:0000256" key="8">
    <source>
        <dbReference type="ARBA" id="ARBA00023180"/>
    </source>
</evidence>
<sequence length="497" mass="54714">MANENGTNLTQTTVSILLQTTASVYSLPAKIAMGLAASAVMVLIIVGNILVCIAVVTERKLRHPQNWYLMSLAASDLLVGTLIMPFSLAYELMGYWAFGPVWCEIWLAMDVFACTASIFNLCLIALERYRCVVNPTAYSSPTINRRQGFLIAGAYVTAAAISLPPLFGWAEPREQNGALPMCPLHQSLGYVAFSATASFYIPLVVMVVAYICLIVATRAHLRKRLTTCPPATPVTPRQTSRLTTKITNAKSENHLKPPTIRLKVLSSDSGMRSRSVAGSIPTHHSLATPSCQPRNDNNGEPCKATAIPTATATAGQNKRGEKNSSSGQAGADTSKENDDGQQFKASVEELAVRPRCAIETEDSSLQAQAQSNCIKALQRVGTKLELQFDRNRKEEPSPGQERLKMLQSKERRFTLIIGLVMGAFIVCWYPFFQLYPIVIACESCNVPEVVFKFFFWIGYCNSAVNPIIYTIFNKDFRGAFLRIITCGHRNRRTHGVK</sequence>
<dbReference type="Gene3D" id="1.20.1070.10">
    <property type="entry name" value="Rhodopsin 7-helix transmembrane proteins"/>
    <property type="match status" value="2"/>
</dbReference>
<dbReference type="PRINTS" id="PR00237">
    <property type="entry name" value="GPCRRHODOPSN"/>
</dbReference>
<feature type="transmembrane region" description="Helical" evidence="12">
    <location>
        <begin position="453"/>
        <end position="472"/>
    </location>
</feature>
<dbReference type="GO" id="GO:0004930">
    <property type="term" value="F:G protein-coupled receptor activity"/>
    <property type="evidence" value="ECO:0007669"/>
    <property type="project" value="UniProtKB-KW"/>
</dbReference>
<reference evidence="14" key="1">
    <citation type="submission" date="2022-01" db="EMBL/GenBank/DDBJ databases">
        <authorList>
            <person name="Braso-Vives M."/>
        </authorList>
    </citation>
    <scope>NUCLEOTIDE SEQUENCE</scope>
</reference>